<dbReference type="Pfam" id="PF03704">
    <property type="entry name" value="BTAD"/>
    <property type="match status" value="1"/>
</dbReference>
<accession>A0AAE4Z9A0</accession>
<proteinExistence type="predicted"/>
<feature type="domain" description="Bacterial transcriptional activator" evidence="2">
    <location>
        <begin position="77"/>
        <end position="214"/>
    </location>
</feature>
<dbReference type="InterPro" id="IPR051677">
    <property type="entry name" value="AfsR-DnrI-RedD_regulator"/>
</dbReference>
<comment type="caution">
    <text evidence="3">The sequence shown here is derived from an EMBL/GenBank/DDBJ whole genome shotgun (WGS) entry which is preliminary data.</text>
</comment>
<dbReference type="Gene3D" id="1.25.40.10">
    <property type="entry name" value="Tetratricopeptide repeat domain"/>
    <property type="match status" value="1"/>
</dbReference>
<evidence type="ECO:0000313" key="3">
    <source>
        <dbReference type="EMBL" id="NIR76160.1"/>
    </source>
</evidence>
<dbReference type="InterPro" id="IPR005158">
    <property type="entry name" value="BTAD"/>
</dbReference>
<dbReference type="Proteomes" id="UP000702544">
    <property type="component" value="Unassembled WGS sequence"/>
</dbReference>
<dbReference type="GO" id="GO:0003677">
    <property type="term" value="F:DNA binding"/>
    <property type="evidence" value="ECO:0007669"/>
    <property type="project" value="InterPro"/>
</dbReference>
<dbReference type="AlphaFoldDB" id="A0AAE4Z9A0"/>
<dbReference type="InterPro" id="IPR016032">
    <property type="entry name" value="Sig_transdc_resp-reg_C-effctor"/>
</dbReference>
<feature type="non-terminal residue" evidence="3">
    <location>
        <position position="271"/>
    </location>
</feature>
<dbReference type="SUPFAM" id="SSF48452">
    <property type="entry name" value="TPR-like"/>
    <property type="match status" value="1"/>
</dbReference>
<gene>
    <name evidence="3" type="ORF">GWO12_13775</name>
</gene>
<dbReference type="PANTHER" id="PTHR35807">
    <property type="entry name" value="TRANSCRIPTIONAL REGULATOR REDD-RELATED"/>
    <property type="match status" value="1"/>
</dbReference>
<organism evidence="3 4">
    <name type="scientific">Candidatus Kutchimonas denitrificans</name>
    <dbReference type="NCBI Taxonomy" id="3056748"/>
    <lineage>
        <taxon>Bacteria</taxon>
        <taxon>Pseudomonadati</taxon>
        <taxon>Gemmatimonadota</taxon>
        <taxon>Gemmatimonadia</taxon>
        <taxon>Candidatus Palauibacterales</taxon>
        <taxon>Candidatus Palauibacteraceae</taxon>
        <taxon>Candidatus Kutchimonas</taxon>
    </lineage>
</organism>
<evidence type="ECO:0000259" key="2">
    <source>
        <dbReference type="SMART" id="SM01043"/>
    </source>
</evidence>
<name>A0AAE4Z9A0_9BACT</name>
<dbReference type="SUPFAM" id="SSF46894">
    <property type="entry name" value="C-terminal effector domain of the bipartite response regulators"/>
    <property type="match status" value="1"/>
</dbReference>
<reference evidence="3 4" key="1">
    <citation type="submission" date="2020-01" db="EMBL/GenBank/DDBJ databases">
        <title>Genomes assembled from Gulf of Kutch pelagic sediment metagenomes.</title>
        <authorList>
            <person name="Chandrashekar M."/>
            <person name="Mahajan M.S."/>
            <person name="Dave K.J."/>
            <person name="Vatsa P."/>
            <person name="Nathani N.M."/>
        </authorList>
    </citation>
    <scope>NUCLEOTIDE SEQUENCE [LARGE SCALE GENOMIC DNA]</scope>
    <source>
        <strain evidence="3">KS3-K002</strain>
    </source>
</reference>
<dbReference type="GO" id="GO:0006355">
    <property type="term" value="P:regulation of DNA-templated transcription"/>
    <property type="evidence" value="ECO:0007669"/>
    <property type="project" value="InterPro"/>
</dbReference>
<evidence type="ECO:0000313" key="4">
    <source>
        <dbReference type="Proteomes" id="UP000702544"/>
    </source>
</evidence>
<dbReference type="InterPro" id="IPR011990">
    <property type="entry name" value="TPR-like_helical_dom_sf"/>
</dbReference>
<dbReference type="SMART" id="SM01043">
    <property type="entry name" value="BTAD"/>
    <property type="match status" value="1"/>
</dbReference>
<feature type="region of interest" description="Disordered" evidence="1">
    <location>
        <begin position="213"/>
        <end position="271"/>
    </location>
</feature>
<evidence type="ECO:0000256" key="1">
    <source>
        <dbReference type="SAM" id="MobiDB-lite"/>
    </source>
</evidence>
<dbReference type="EMBL" id="JAACAK010000113">
    <property type="protein sequence ID" value="NIR76160.1"/>
    <property type="molecule type" value="Genomic_DNA"/>
</dbReference>
<feature type="compositionally biased region" description="Pro residues" evidence="1">
    <location>
        <begin position="243"/>
        <end position="259"/>
    </location>
</feature>
<sequence>MSDSKPLLILAVLALRPDRSASRDYLADLLWPDSDRTRSRRSLRQAIFNISRNASDELLIDDEARSGLNLARERLAVDIVEFDEALEREDFAAAARIHRGPFLAGVDHRAGSEFESWVDSQQSRVRIGLEVAYTHLVSDALEAGETERAVEHARAFADLNPLDERAQSTLVRALRAAGDEVGALQAYEAYRTLLERELGEDPARELEERVDEIRDEVLGPATEVLDSTAAPEVEEPSPEAERPPAPSPPPPPSPPPRPARPAAGWWRLRDL</sequence>
<protein>
    <recommendedName>
        <fullName evidence="2">Bacterial transcriptional activator domain-containing protein</fullName>
    </recommendedName>
</protein>